<dbReference type="GO" id="GO:0015074">
    <property type="term" value="P:DNA integration"/>
    <property type="evidence" value="ECO:0007669"/>
    <property type="project" value="UniProtKB-KW"/>
</dbReference>
<dbReference type="AlphaFoldDB" id="A0A4Y8ZRT2"/>
<evidence type="ECO:0000313" key="6">
    <source>
        <dbReference type="EMBL" id="TFI57499.1"/>
    </source>
</evidence>
<evidence type="ECO:0000313" key="7">
    <source>
        <dbReference type="Proteomes" id="UP000298213"/>
    </source>
</evidence>
<evidence type="ECO:0000259" key="5">
    <source>
        <dbReference type="PROSITE" id="PS51898"/>
    </source>
</evidence>
<dbReference type="CDD" id="cd00801">
    <property type="entry name" value="INT_P4_C"/>
    <property type="match status" value="1"/>
</dbReference>
<dbReference type="PANTHER" id="PTHR30629">
    <property type="entry name" value="PROPHAGE INTEGRASE"/>
    <property type="match status" value="1"/>
</dbReference>
<dbReference type="InterPro" id="IPR050808">
    <property type="entry name" value="Phage_Integrase"/>
</dbReference>
<dbReference type="OrthoDB" id="7388552at2"/>
<keyword evidence="3" id="KW-0238">DNA-binding</keyword>
<sequence>MLTDAECRGAKAREKAYKLADGGGLLLHVSTSGHRSWRFKYRFGGKEKQRVLGSYPELGLKEARAMRDDDKRLLREGKDPSIEAKRAALASRVSAADTFELLAREWYGKQKARWKPVHAADVLESLERDVFPDLGALPVVSISAPLVLATLQKVEKRGAIETAHRLRQRISAVFVYGIAAGRAGFDPAASLGKVLEAKPSGRRWPAVTTIERARKVLAATDSAEATPTVKLASRFLALTAQRPGMIRWLKWDELQGVDLKGDSTPGMAMWKIPAGKMKQELALRDDQAFEHQVPLVPEAVEVLRQAYAFSSGSEYVFSGGHSILRPMSENALSYLYLREGLRGIHVPHGWRATFSTLMNEWVNAQGLENDRMVIDLMLAHVPAGISASELRYNRAMFMNRRWELAAIWAESLLKGASSAAAVVEGRRRGRV</sequence>
<evidence type="ECO:0000256" key="3">
    <source>
        <dbReference type="ARBA" id="ARBA00023125"/>
    </source>
</evidence>
<dbReference type="Gene3D" id="1.10.150.130">
    <property type="match status" value="1"/>
</dbReference>
<dbReference type="RefSeq" id="WP_135088192.1">
    <property type="nucleotide sequence ID" value="NZ_SPDV01000030.1"/>
</dbReference>
<evidence type="ECO:0000256" key="2">
    <source>
        <dbReference type="ARBA" id="ARBA00022908"/>
    </source>
</evidence>
<reference evidence="6 7" key="1">
    <citation type="submission" date="2019-03" db="EMBL/GenBank/DDBJ databases">
        <title>Genome sequence of Sphingomonas sp. 17J27-24.</title>
        <authorList>
            <person name="Kim M."/>
            <person name="Maeng S."/>
            <person name="Sathiyaraj S."/>
        </authorList>
    </citation>
    <scope>NUCLEOTIDE SEQUENCE [LARGE SCALE GENOMIC DNA]</scope>
    <source>
        <strain evidence="6 7">17J27-24</strain>
    </source>
</reference>
<dbReference type="PROSITE" id="PS51898">
    <property type="entry name" value="TYR_RECOMBINASE"/>
    <property type="match status" value="1"/>
</dbReference>
<dbReference type="GO" id="GO:0003677">
    <property type="term" value="F:DNA binding"/>
    <property type="evidence" value="ECO:0007669"/>
    <property type="project" value="UniProtKB-KW"/>
</dbReference>
<dbReference type="PANTHER" id="PTHR30629:SF2">
    <property type="entry name" value="PROPHAGE INTEGRASE INTS-RELATED"/>
    <property type="match status" value="1"/>
</dbReference>
<evidence type="ECO:0000256" key="1">
    <source>
        <dbReference type="ARBA" id="ARBA00008857"/>
    </source>
</evidence>
<dbReference type="Gene3D" id="1.10.443.10">
    <property type="entry name" value="Intergrase catalytic core"/>
    <property type="match status" value="1"/>
</dbReference>
<evidence type="ECO:0000256" key="4">
    <source>
        <dbReference type="ARBA" id="ARBA00023172"/>
    </source>
</evidence>
<comment type="caution">
    <text evidence="6">The sequence shown here is derived from an EMBL/GenBank/DDBJ whole genome shotgun (WGS) entry which is preliminary data.</text>
</comment>
<dbReference type="Gene3D" id="3.30.160.390">
    <property type="entry name" value="Integrase, DNA-binding domain"/>
    <property type="match status" value="1"/>
</dbReference>
<dbReference type="Pfam" id="PF13356">
    <property type="entry name" value="Arm-DNA-bind_3"/>
    <property type="match status" value="1"/>
</dbReference>
<keyword evidence="2" id="KW-0229">DNA integration</keyword>
<dbReference type="InterPro" id="IPR038488">
    <property type="entry name" value="Integrase_DNA-bd_sf"/>
</dbReference>
<keyword evidence="4" id="KW-0233">DNA recombination</keyword>
<dbReference type="InterPro" id="IPR002104">
    <property type="entry name" value="Integrase_catalytic"/>
</dbReference>
<dbReference type="InterPro" id="IPR025166">
    <property type="entry name" value="Integrase_DNA_bind_dom"/>
</dbReference>
<organism evidence="6 7">
    <name type="scientific">Sphingomonas parva</name>
    <dbReference type="NCBI Taxonomy" id="2555898"/>
    <lineage>
        <taxon>Bacteria</taxon>
        <taxon>Pseudomonadati</taxon>
        <taxon>Pseudomonadota</taxon>
        <taxon>Alphaproteobacteria</taxon>
        <taxon>Sphingomonadales</taxon>
        <taxon>Sphingomonadaceae</taxon>
        <taxon>Sphingomonas</taxon>
    </lineage>
</organism>
<name>A0A4Y8ZRT2_9SPHN</name>
<keyword evidence="7" id="KW-1185">Reference proteome</keyword>
<dbReference type="GO" id="GO:0006310">
    <property type="term" value="P:DNA recombination"/>
    <property type="evidence" value="ECO:0007669"/>
    <property type="project" value="UniProtKB-KW"/>
</dbReference>
<gene>
    <name evidence="6" type="ORF">E2493_14940</name>
</gene>
<dbReference type="InterPro" id="IPR013762">
    <property type="entry name" value="Integrase-like_cat_sf"/>
</dbReference>
<dbReference type="InterPro" id="IPR010998">
    <property type="entry name" value="Integrase_recombinase_N"/>
</dbReference>
<dbReference type="Proteomes" id="UP000298213">
    <property type="component" value="Unassembled WGS sequence"/>
</dbReference>
<dbReference type="Pfam" id="PF22022">
    <property type="entry name" value="Phage_int_M"/>
    <property type="match status" value="1"/>
</dbReference>
<protein>
    <submittedName>
        <fullName evidence="6">DUF4102 domain-containing protein</fullName>
    </submittedName>
</protein>
<dbReference type="InterPro" id="IPR053876">
    <property type="entry name" value="Phage_int_M"/>
</dbReference>
<dbReference type="EMBL" id="SPDV01000030">
    <property type="protein sequence ID" value="TFI57499.1"/>
    <property type="molecule type" value="Genomic_DNA"/>
</dbReference>
<proteinExistence type="inferred from homology"/>
<accession>A0A4Y8ZRT2</accession>
<feature type="domain" description="Tyr recombinase" evidence="5">
    <location>
        <begin position="203"/>
        <end position="409"/>
    </location>
</feature>
<comment type="similarity">
    <text evidence="1">Belongs to the 'phage' integrase family.</text>
</comment>
<dbReference type="InterPro" id="IPR011010">
    <property type="entry name" value="DNA_brk_join_enz"/>
</dbReference>
<dbReference type="SUPFAM" id="SSF56349">
    <property type="entry name" value="DNA breaking-rejoining enzymes"/>
    <property type="match status" value="1"/>
</dbReference>